<comment type="caution">
    <text evidence="5">The sequence shown here is derived from an EMBL/GenBank/DDBJ whole genome shotgun (WGS) entry which is preliminary data.</text>
</comment>
<feature type="signal peptide" evidence="3">
    <location>
        <begin position="1"/>
        <end position="19"/>
    </location>
</feature>
<dbReference type="SMART" id="SM00454">
    <property type="entry name" value="SAM"/>
    <property type="match status" value="1"/>
</dbReference>
<feature type="compositionally biased region" description="Basic residues" evidence="2">
    <location>
        <begin position="92"/>
        <end position="101"/>
    </location>
</feature>
<feature type="compositionally biased region" description="Low complexity" evidence="2">
    <location>
        <begin position="171"/>
        <end position="187"/>
    </location>
</feature>
<evidence type="ECO:0000313" key="5">
    <source>
        <dbReference type="EMBL" id="KAK4758118.1"/>
    </source>
</evidence>
<dbReference type="PANTHER" id="PTHR10627:SF69">
    <property type="entry name" value="PROTEIN BICAUDAL C"/>
    <property type="match status" value="1"/>
</dbReference>
<evidence type="ECO:0000256" key="3">
    <source>
        <dbReference type="SAM" id="SignalP"/>
    </source>
</evidence>
<feature type="compositionally biased region" description="Acidic residues" evidence="2">
    <location>
        <begin position="198"/>
        <end position="208"/>
    </location>
</feature>
<keyword evidence="6" id="KW-1185">Reference proteome</keyword>
<feature type="compositionally biased region" description="Basic and acidic residues" evidence="2">
    <location>
        <begin position="209"/>
        <end position="236"/>
    </location>
</feature>
<dbReference type="Pfam" id="PF00536">
    <property type="entry name" value="SAM_1"/>
    <property type="match status" value="1"/>
</dbReference>
<feature type="region of interest" description="Disordered" evidence="2">
    <location>
        <begin position="143"/>
        <end position="250"/>
    </location>
</feature>
<organism evidence="5 6">
    <name type="scientific">Trapa incisa</name>
    <dbReference type="NCBI Taxonomy" id="236973"/>
    <lineage>
        <taxon>Eukaryota</taxon>
        <taxon>Viridiplantae</taxon>
        <taxon>Streptophyta</taxon>
        <taxon>Embryophyta</taxon>
        <taxon>Tracheophyta</taxon>
        <taxon>Spermatophyta</taxon>
        <taxon>Magnoliopsida</taxon>
        <taxon>eudicotyledons</taxon>
        <taxon>Gunneridae</taxon>
        <taxon>Pentapetalae</taxon>
        <taxon>rosids</taxon>
        <taxon>malvids</taxon>
        <taxon>Myrtales</taxon>
        <taxon>Lythraceae</taxon>
        <taxon>Trapa</taxon>
    </lineage>
</organism>
<name>A0AAN7Q2I7_9MYRT</name>
<feature type="domain" description="SAM" evidence="4">
    <location>
        <begin position="250"/>
        <end position="313"/>
    </location>
</feature>
<keyword evidence="1" id="KW-0677">Repeat</keyword>
<dbReference type="AlphaFoldDB" id="A0AAN7Q2I7"/>
<feature type="region of interest" description="Disordered" evidence="2">
    <location>
        <begin position="82"/>
        <end position="129"/>
    </location>
</feature>
<dbReference type="Proteomes" id="UP001345219">
    <property type="component" value="Chromosome 15"/>
</dbReference>
<accession>A0AAN7Q2I7</accession>
<dbReference type="SUPFAM" id="SSF47769">
    <property type="entry name" value="SAM/Pointed domain"/>
    <property type="match status" value="1"/>
</dbReference>
<sequence>MKVAVSAVVRWLCISLCDGGGSRTVSSRLFATLLSYAGAREITEMADELQPSEKPAARLTSGTNAAVAGQSESPCQAEDCLLQDKPRPHSAAPKRRRRPSVRLRDIGDQKPAAFRQEPQVLRSNWRLPKDSPYRKARSLMHLVNGSGDSDSSPPPKNQKTRKIGVAVGFCTGTAAKRARSSRTASAGEAEEDKSSDCRDDEEFEEEDGVDGRNSRDFQRRPEPSAENDMGERDSWQRRVNPPLESFHRDRKGDGVRSWLMGLGLSRYAPIFEVHEVDDEVLPMLTLEDLKDMGISAVGSRRKMYSAILKLQRNGLS</sequence>
<evidence type="ECO:0000259" key="4">
    <source>
        <dbReference type="PROSITE" id="PS50105"/>
    </source>
</evidence>
<dbReference type="InterPro" id="IPR013761">
    <property type="entry name" value="SAM/pointed_sf"/>
</dbReference>
<gene>
    <name evidence="5" type="ORF">SAY87_019419</name>
</gene>
<dbReference type="Gene3D" id="1.10.150.50">
    <property type="entry name" value="Transcription Factor, Ets-1"/>
    <property type="match status" value="1"/>
</dbReference>
<proteinExistence type="predicted"/>
<feature type="compositionally biased region" description="Polar residues" evidence="2">
    <location>
        <begin position="60"/>
        <end position="70"/>
    </location>
</feature>
<evidence type="ECO:0000313" key="6">
    <source>
        <dbReference type="Proteomes" id="UP001345219"/>
    </source>
</evidence>
<dbReference type="EMBL" id="JAXIOK010000012">
    <property type="protein sequence ID" value="KAK4758118.1"/>
    <property type="molecule type" value="Genomic_DNA"/>
</dbReference>
<feature type="region of interest" description="Disordered" evidence="2">
    <location>
        <begin position="49"/>
        <end position="70"/>
    </location>
</feature>
<protein>
    <recommendedName>
        <fullName evidence="4">SAM domain-containing protein</fullName>
    </recommendedName>
</protein>
<evidence type="ECO:0000256" key="2">
    <source>
        <dbReference type="SAM" id="MobiDB-lite"/>
    </source>
</evidence>
<feature type="chain" id="PRO_5043022810" description="SAM domain-containing protein" evidence="3">
    <location>
        <begin position="20"/>
        <end position="316"/>
    </location>
</feature>
<dbReference type="InterPro" id="IPR001660">
    <property type="entry name" value="SAM"/>
</dbReference>
<evidence type="ECO:0000256" key="1">
    <source>
        <dbReference type="ARBA" id="ARBA00022737"/>
    </source>
</evidence>
<reference evidence="5 6" key="1">
    <citation type="journal article" date="2023" name="Hortic Res">
        <title>Pangenome of water caltrop reveals structural variations and asymmetric subgenome divergence after allopolyploidization.</title>
        <authorList>
            <person name="Zhang X."/>
            <person name="Chen Y."/>
            <person name="Wang L."/>
            <person name="Yuan Y."/>
            <person name="Fang M."/>
            <person name="Shi L."/>
            <person name="Lu R."/>
            <person name="Comes H.P."/>
            <person name="Ma Y."/>
            <person name="Chen Y."/>
            <person name="Huang G."/>
            <person name="Zhou Y."/>
            <person name="Zheng Z."/>
            <person name="Qiu Y."/>
        </authorList>
    </citation>
    <scope>NUCLEOTIDE SEQUENCE [LARGE SCALE GENOMIC DNA]</scope>
    <source>
        <tissue evidence="5">Roots</tissue>
    </source>
</reference>
<dbReference type="PANTHER" id="PTHR10627">
    <property type="entry name" value="SCP160"/>
    <property type="match status" value="1"/>
</dbReference>
<dbReference type="PROSITE" id="PS50105">
    <property type="entry name" value="SAM_DOMAIN"/>
    <property type="match status" value="1"/>
</dbReference>
<dbReference type="CDD" id="cd09487">
    <property type="entry name" value="SAM_superfamily"/>
    <property type="match status" value="1"/>
</dbReference>
<keyword evidence="3" id="KW-0732">Signal</keyword>